<dbReference type="InterPro" id="IPR036390">
    <property type="entry name" value="WH_DNA-bd_sf"/>
</dbReference>
<dbReference type="EMBL" id="CP060828">
    <property type="protein sequence ID" value="QNP72124.1"/>
    <property type="molecule type" value="Genomic_DNA"/>
</dbReference>
<dbReference type="Gene3D" id="1.10.10.10">
    <property type="entry name" value="Winged helix-like DNA-binding domain superfamily/Winged helix DNA-binding domain"/>
    <property type="match status" value="1"/>
</dbReference>
<organism evidence="1 2">
    <name type="scientific">Streptomyces roseirectus</name>
    <dbReference type="NCBI Taxonomy" id="2768066"/>
    <lineage>
        <taxon>Bacteria</taxon>
        <taxon>Bacillati</taxon>
        <taxon>Actinomycetota</taxon>
        <taxon>Actinomycetes</taxon>
        <taxon>Kitasatosporales</taxon>
        <taxon>Streptomycetaceae</taxon>
        <taxon>Streptomyces</taxon>
    </lineage>
</organism>
<dbReference type="KEGG" id="sroi:IAG44_23730"/>
<dbReference type="AlphaFoldDB" id="A0A7H0IH58"/>
<dbReference type="InterPro" id="IPR036388">
    <property type="entry name" value="WH-like_DNA-bd_sf"/>
</dbReference>
<dbReference type="RefSeq" id="WP_187749081.1">
    <property type="nucleotide sequence ID" value="NZ_CP060828.1"/>
</dbReference>
<protein>
    <recommendedName>
        <fullName evidence="3">MarR family transcriptional regulator</fullName>
    </recommendedName>
</protein>
<accession>A0A7H0IH58</accession>
<evidence type="ECO:0000313" key="1">
    <source>
        <dbReference type="EMBL" id="QNP72124.1"/>
    </source>
</evidence>
<dbReference type="SUPFAM" id="SSF46785">
    <property type="entry name" value="Winged helix' DNA-binding domain"/>
    <property type="match status" value="1"/>
</dbReference>
<dbReference type="Proteomes" id="UP000516052">
    <property type="component" value="Chromosome"/>
</dbReference>
<name>A0A7H0IH58_9ACTN</name>
<proteinExistence type="predicted"/>
<evidence type="ECO:0000313" key="2">
    <source>
        <dbReference type="Proteomes" id="UP000516052"/>
    </source>
</evidence>
<gene>
    <name evidence="1" type="ORF">IAG44_23730</name>
</gene>
<keyword evidence="2" id="KW-1185">Reference proteome</keyword>
<sequence>MLELTPAGEELLARSREFQQRVFDELVEGWPEGDVREFARLLARFAESVERKL</sequence>
<reference evidence="1 2" key="1">
    <citation type="submission" date="2020-08" db="EMBL/GenBank/DDBJ databases">
        <title>A novel species.</title>
        <authorList>
            <person name="Gao J."/>
        </authorList>
    </citation>
    <scope>NUCLEOTIDE SEQUENCE [LARGE SCALE GENOMIC DNA]</scope>
    <source>
        <strain evidence="1 2">CRXT-G-22</strain>
    </source>
</reference>
<evidence type="ECO:0008006" key="3">
    <source>
        <dbReference type="Google" id="ProtNLM"/>
    </source>
</evidence>